<organism evidence="6 7">
    <name type="scientific">Patellaria atrata CBS 101060</name>
    <dbReference type="NCBI Taxonomy" id="1346257"/>
    <lineage>
        <taxon>Eukaryota</taxon>
        <taxon>Fungi</taxon>
        <taxon>Dikarya</taxon>
        <taxon>Ascomycota</taxon>
        <taxon>Pezizomycotina</taxon>
        <taxon>Dothideomycetes</taxon>
        <taxon>Dothideomycetes incertae sedis</taxon>
        <taxon>Patellariales</taxon>
        <taxon>Patellariaceae</taxon>
        <taxon>Patellaria</taxon>
    </lineage>
</organism>
<dbReference type="Gene3D" id="2.20.25.20">
    <property type="match status" value="1"/>
</dbReference>
<dbReference type="FunFam" id="2.20.25.20:FF:000001">
    <property type="entry name" value="Casein kinase II subunit beta"/>
    <property type="match status" value="1"/>
</dbReference>
<comment type="similarity">
    <text evidence="1 4">Belongs to the casein kinase 2 subunit beta family.</text>
</comment>
<dbReference type="InterPro" id="IPR016149">
    <property type="entry name" value="Casein_kin_II_reg-sub_N"/>
</dbReference>
<evidence type="ECO:0000256" key="2">
    <source>
        <dbReference type="ARBA" id="ARBA00045899"/>
    </source>
</evidence>
<dbReference type="SMART" id="SM01085">
    <property type="entry name" value="CK_II_beta"/>
    <property type="match status" value="1"/>
</dbReference>
<name>A0A9P4SGA3_9PEZI</name>
<evidence type="ECO:0000313" key="6">
    <source>
        <dbReference type="EMBL" id="KAF2842386.1"/>
    </source>
</evidence>
<dbReference type="Proteomes" id="UP000799429">
    <property type="component" value="Unassembled WGS sequence"/>
</dbReference>
<evidence type="ECO:0000313" key="7">
    <source>
        <dbReference type="Proteomes" id="UP000799429"/>
    </source>
</evidence>
<dbReference type="EMBL" id="MU006090">
    <property type="protein sequence ID" value="KAF2842386.1"/>
    <property type="molecule type" value="Genomic_DNA"/>
</dbReference>
<evidence type="ECO:0000256" key="1">
    <source>
        <dbReference type="ARBA" id="ARBA00006941"/>
    </source>
</evidence>
<protein>
    <recommendedName>
        <fullName evidence="4">Casein kinase II subunit beta</fullName>
        <shortName evidence="4">CK II beta</shortName>
    </recommendedName>
</protein>
<dbReference type="GO" id="GO:0034456">
    <property type="term" value="C:UTP-C complex"/>
    <property type="evidence" value="ECO:0007669"/>
    <property type="project" value="TreeGrafter"/>
</dbReference>
<dbReference type="Pfam" id="PF01214">
    <property type="entry name" value="CK_II_beta"/>
    <property type="match status" value="1"/>
</dbReference>
<dbReference type="PANTHER" id="PTHR11740">
    <property type="entry name" value="CASEIN KINASE II SUBUNIT BETA"/>
    <property type="match status" value="1"/>
</dbReference>
<reference evidence="6" key="1">
    <citation type="journal article" date="2020" name="Stud. Mycol.">
        <title>101 Dothideomycetes genomes: a test case for predicting lifestyles and emergence of pathogens.</title>
        <authorList>
            <person name="Haridas S."/>
            <person name="Albert R."/>
            <person name="Binder M."/>
            <person name="Bloem J."/>
            <person name="Labutti K."/>
            <person name="Salamov A."/>
            <person name="Andreopoulos B."/>
            <person name="Baker S."/>
            <person name="Barry K."/>
            <person name="Bills G."/>
            <person name="Bluhm B."/>
            <person name="Cannon C."/>
            <person name="Castanera R."/>
            <person name="Culley D."/>
            <person name="Daum C."/>
            <person name="Ezra D."/>
            <person name="Gonzalez J."/>
            <person name="Henrissat B."/>
            <person name="Kuo A."/>
            <person name="Liang C."/>
            <person name="Lipzen A."/>
            <person name="Lutzoni F."/>
            <person name="Magnuson J."/>
            <person name="Mondo S."/>
            <person name="Nolan M."/>
            <person name="Ohm R."/>
            <person name="Pangilinan J."/>
            <person name="Park H.-J."/>
            <person name="Ramirez L."/>
            <person name="Alfaro M."/>
            <person name="Sun H."/>
            <person name="Tritt A."/>
            <person name="Yoshinaga Y."/>
            <person name="Zwiers L.-H."/>
            <person name="Turgeon B."/>
            <person name="Goodwin S."/>
            <person name="Spatafora J."/>
            <person name="Crous P."/>
            <person name="Grigoriev I."/>
        </authorList>
    </citation>
    <scope>NUCLEOTIDE SEQUENCE</scope>
    <source>
        <strain evidence="6">CBS 101060</strain>
    </source>
</reference>
<dbReference type="AlphaFoldDB" id="A0A9P4SGA3"/>
<feature type="region of interest" description="Disordered" evidence="5">
    <location>
        <begin position="60"/>
        <end position="93"/>
    </location>
</feature>
<sequence>MSTSSQVAESWIASFCGLLGHEYFAEVSEDFIEDDFNLTGLQSQVPMYKEALEMILDVEPEDEDEDADEDDEDDDDDDLLGDENNDSKSGFQRNNRRHLRMASDLSVIESSAELLYGLIHQRYITSRPGIQQMLEKYELGHFGSCPRVYCSSAKVLPVGCSDTPGQETVKLFCPRCLDVYTPPNSRFQTVDGAFFGTTFGCLFFMTFPELDITLPKADRENLIMTGTGSSISVDTRLSSSSTTASGAAASSRPQVATINGVSPASLAPGLGQGNIYEPRIYGFRVSERARSGPRMQWLRSKPVDVTELDESRIYQEEREEMAAEDQAMLDADSSQQARRREGGRRRRPQVNGNKNGDGSPMDAEGGG</sequence>
<dbReference type="PANTHER" id="PTHR11740:SF0">
    <property type="entry name" value="CASEIN KINASE II SUBUNIT BETA"/>
    <property type="match status" value="1"/>
</dbReference>
<dbReference type="SUPFAM" id="SSF57798">
    <property type="entry name" value="Casein kinase II beta subunit"/>
    <property type="match status" value="1"/>
</dbReference>
<comment type="subunit">
    <text evidence="3">Tetramer composed of two alpha chains, one beta chain and one beta' chain.</text>
</comment>
<comment type="function">
    <text evidence="2 4">Regulatory subunit of casein kinase II/CK2. As part of the kinase complex regulates the basal catalytic activity of the alpha subunit a constitutively active serine/threonine-protein kinase that phosphorylates a large number of substrates containing acidic residues C-terminal to the phosphorylated serine or threonine.</text>
</comment>
<proteinExistence type="inferred from homology"/>
<dbReference type="OrthoDB" id="2275560at2759"/>
<evidence type="ECO:0000256" key="4">
    <source>
        <dbReference type="RuleBase" id="RU361268"/>
    </source>
</evidence>
<dbReference type="InterPro" id="IPR035991">
    <property type="entry name" value="Casein_kinase_II_beta-like"/>
</dbReference>
<comment type="caution">
    <text evidence="6">The sequence shown here is derived from an EMBL/GenBank/DDBJ whole genome shotgun (WGS) entry which is preliminary data.</text>
</comment>
<gene>
    <name evidence="6" type="ORF">M501DRAFT_926945</name>
</gene>
<evidence type="ECO:0000256" key="3">
    <source>
        <dbReference type="ARBA" id="ARBA00062110"/>
    </source>
</evidence>
<comment type="subunit">
    <text evidence="4">Tetramer of two alpha and two beta subunits.</text>
</comment>
<dbReference type="Gene3D" id="1.10.1820.10">
    <property type="entry name" value="protein kinase ck2 holoenzyme, chain C, domain 1"/>
    <property type="match status" value="1"/>
</dbReference>
<dbReference type="GO" id="GO:0006359">
    <property type="term" value="P:regulation of transcription by RNA polymerase III"/>
    <property type="evidence" value="ECO:0007669"/>
    <property type="project" value="TreeGrafter"/>
</dbReference>
<feature type="compositionally biased region" description="Acidic residues" evidence="5">
    <location>
        <begin position="60"/>
        <end position="84"/>
    </location>
</feature>
<dbReference type="PROSITE" id="PS01101">
    <property type="entry name" value="CK2_BETA"/>
    <property type="match status" value="1"/>
</dbReference>
<accession>A0A9P4SGA3</accession>
<dbReference type="GO" id="GO:0005956">
    <property type="term" value="C:protein kinase CK2 complex"/>
    <property type="evidence" value="ECO:0007669"/>
    <property type="project" value="UniProtKB-UniRule"/>
</dbReference>
<keyword evidence="7" id="KW-1185">Reference proteome</keyword>
<dbReference type="GO" id="GO:0019887">
    <property type="term" value="F:protein kinase regulator activity"/>
    <property type="evidence" value="ECO:0007669"/>
    <property type="project" value="InterPro"/>
</dbReference>
<feature type="region of interest" description="Disordered" evidence="5">
    <location>
        <begin position="319"/>
        <end position="367"/>
    </location>
</feature>
<evidence type="ECO:0000256" key="5">
    <source>
        <dbReference type="SAM" id="MobiDB-lite"/>
    </source>
</evidence>
<dbReference type="PRINTS" id="PR00472">
    <property type="entry name" value="CASNKINASEII"/>
</dbReference>
<dbReference type="GO" id="GO:0005737">
    <property type="term" value="C:cytoplasm"/>
    <property type="evidence" value="ECO:0007669"/>
    <property type="project" value="TreeGrafter"/>
</dbReference>
<dbReference type="InterPro" id="IPR000704">
    <property type="entry name" value="Casein_kinase_II_reg-sub"/>
</dbReference>